<gene>
    <name evidence="1" type="ORF">A7K91_11295</name>
</gene>
<dbReference type="STRING" id="1844972.A7K91_11295"/>
<dbReference type="AlphaFoldDB" id="A0A1A5YEF5"/>
<evidence type="ECO:0000313" key="1">
    <source>
        <dbReference type="EMBL" id="OBR63973.1"/>
    </source>
</evidence>
<protein>
    <recommendedName>
        <fullName evidence="3">Plasmid stabilization protein</fullName>
    </recommendedName>
</protein>
<comment type="caution">
    <text evidence="1">The sequence shown here is derived from an EMBL/GenBank/DDBJ whole genome shotgun (WGS) entry which is preliminary data.</text>
</comment>
<evidence type="ECO:0000313" key="2">
    <source>
        <dbReference type="Proteomes" id="UP000092024"/>
    </source>
</evidence>
<sequence>MNRVVLWSPTVRYKLSQFRSERFTPEETYDFISHFILETEVILTNPIIGKAYTEESGTYVGLSRIVVKRFRIFFEQQENEVWIVALLFPGEK</sequence>
<organism evidence="1 2">
    <name type="scientific">Paenibacillus oryzae</name>
    <dbReference type="NCBI Taxonomy" id="1844972"/>
    <lineage>
        <taxon>Bacteria</taxon>
        <taxon>Bacillati</taxon>
        <taxon>Bacillota</taxon>
        <taxon>Bacilli</taxon>
        <taxon>Bacillales</taxon>
        <taxon>Paenibacillaceae</taxon>
        <taxon>Paenibacillus</taxon>
    </lineage>
</organism>
<reference evidence="1 2" key="1">
    <citation type="submission" date="2016-05" db="EMBL/GenBank/DDBJ databases">
        <title>Paenibacillus oryzae. sp. nov., isolated from the rice root.</title>
        <authorList>
            <person name="Zhang J."/>
            <person name="Zhang X."/>
        </authorList>
    </citation>
    <scope>NUCLEOTIDE SEQUENCE [LARGE SCALE GENOMIC DNA]</scope>
    <source>
        <strain evidence="1 2">1DrF-4</strain>
    </source>
</reference>
<dbReference type="Proteomes" id="UP000092024">
    <property type="component" value="Unassembled WGS sequence"/>
</dbReference>
<keyword evidence="2" id="KW-1185">Reference proteome</keyword>
<dbReference type="EMBL" id="LYPA01000068">
    <property type="protein sequence ID" value="OBR63973.1"/>
    <property type="molecule type" value="Genomic_DNA"/>
</dbReference>
<accession>A0A1A5YEF5</accession>
<name>A0A1A5YEF5_9BACL</name>
<proteinExistence type="predicted"/>
<evidence type="ECO:0008006" key="3">
    <source>
        <dbReference type="Google" id="ProtNLM"/>
    </source>
</evidence>